<proteinExistence type="predicted"/>
<dbReference type="Gene3D" id="2.30.29.30">
    <property type="entry name" value="Pleckstrin-homology domain (PH domain)/Phosphotyrosine-binding domain (PTB)"/>
    <property type="match status" value="1"/>
</dbReference>
<dbReference type="SUPFAM" id="SSF50729">
    <property type="entry name" value="PH domain-like"/>
    <property type="match status" value="1"/>
</dbReference>
<dbReference type="InParanoid" id="A0A7M7IST9"/>
<dbReference type="OrthoDB" id="6077994at2759"/>
<dbReference type="EnsemblMetazoa" id="XM_016986968">
    <property type="protein sequence ID" value="XP_016842457"/>
    <property type="gene ID" value="LOC100679070"/>
</dbReference>
<dbReference type="Proteomes" id="UP000002358">
    <property type="component" value="Chromosome 5"/>
</dbReference>
<organism evidence="3 4">
    <name type="scientific">Nasonia vitripennis</name>
    <name type="common">Parasitic wasp</name>
    <dbReference type="NCBI Taxonomy" id="7425"/>
    <lineage>
        <taxon>Eukaryota</taxon>
        <taxon>Metazoa</taxon>
        <taxon>Ecdysozoa</taxon>
        <taxon>Arthropoda</taxon>
        <taxon>Hexapoda</taxon>
        <taxon>Insecta</taxon>
        <taxon>Pterygota</taxon>
        <taxon>Neoptera</taxon>
        <taxon>Endopterygota</taxon>
        <taxon>Hymenoptera</taxon>
        <taxon>Apocrita</taxon>
        <taxon>Proctotrupomorpha</taxon>
        <taxon>Chalcidoidea</taxon>
        <taxon>Pteromalidae</taxon>
        <taxon>Pteromalinae</taxon>
        <taxon>Nasonia</taxon>
    </lineage>
</organism>
<dbReference type="CDD" id="cd00821">
    <property type="entry name" value="PH"/>
    <property type="match status" value="1"/>
</dbReference>
<dbReference type="PROSITE" id="PS50003">
    <property type="entry name" value="PH_DOMAIN"/>
    <property type="match status" value="1"/>
</dbReference>
<protein>
    <recommendedName>
        <fullName evidence="2">PH domain-containing protein</fullName>
    </recommendedName>
</protein>
<evidence type="ECO:0000313" key="4">
    <source>
        <dbReference type="Proteomes" id="UP000002358"/>
    </source>
</evidence>
<evidence type="ECO:0000259" key="2">
    <source>
        <dbReference type="PROSITE" id="PS50003"/>
    </source>
</evidence>
<reference evidence="3" key="1">
    <citation type="submission" date="2021-01" db="UniProtKB">
        <authorList>
            <consortium name="EnsemblMetazoa"/>
        </authorList>
    </citation>
    <scope>IDENTIFICATION</scope>
</reference>
<gene>
    <name evidence="3" type="primary">100679070</name>
</gene>
<dbReference type="InterPro" id="IPR001849">
    <property type="entry name" value="PH_domain"/>
</dbReference>
<dbReference type="InterPro" id="IPR011993">
    <property type="entry name" value="PH-like_dom_sf"/>
</dbReference>
<sequence length="605" mass="66743">MPYIRRVPPLTHFTPPSEGPAACATYRVLYSLYILSVPSRSCVSRDFSSSTPPAVPPNTTASIYISTISEYVADPAPTPSRRAHQSEGAWRAEAEGSMAGEDTELCGFMDAKLPGGRCMGQRVKKRSLAPWKVWRRHWCSVRKLGPGLGLEILLDHGVASSNNTGSASAASDKDSCIRISADALICRTESRSKQFAFGIFPAKERKPLLYLAANSESESQRWMASLRQLLRPRRHRFMDGTFNVSMVDNAHSRSAGLTGLYGDLVASRTGIFLKDVHTGEIVETFDWKEASQFHLSSSGRPEDVKRICVIHTTKEFRGGVGQLHVFCLNATRLLQDLVTQGRGPRHRQPHNHHQRPLSLSEGDLRLAAQQEQSCPEPGFQALKHKIAANIVNAGLGLLLSARSGSEAKLLNEIVGSNKTLEKMSKISSNLLHKRAVDNVYQPEPATMVNNVMSSLEELEEPSIRRVSNISVASGIYEEILDDFVSTKSRRVPSNLYENPSELILKSETKLQPPPLPPRQRCGSGSTRNGSLSDDGLDSEGGTRSATPNTQDDSTPTPEDKAPLPISRLVQVDTSDYVPMLPRLQDIALHELQQQTQQENMYMVMR</sequence>
<name>A0A7M7IST9_NASVI</name>
<feature type="domain" description="PH" evidence="2">
    <location>
        <begin position="102"/>
        <end position="231"/>
    </location>
</feature>
<evidence type="ECO:0000256" key="1">
    <source>
        <dbReference type="SAM" id="MobiDB-lite"/>
    </source>
</evidence>
<feature type="compositionally biased region" description="Polar residues" evidence="1">
    <location>
        <begin position="541"/>
        <end position="556"/>
    </location>
</feature>
<accession>A0A7M7IST9</accession>
<feature type="region of interest" description="Disordered" evidence="1">
    <location>
        <begin position="502"/>
        <end position="565"/>
    </location>
</feature>
<evidence type="ECO:0000313" key="3">
    <source>
        <dbReference type="EnsemblMetazoa" id="XP_016842457"/>
    </source>
</evidence>
<keyword evidence="4" id="KW-1185">Reference proteome</keyword>
<dbReference type="AlphaFoldDB" id="A0A7M7IST9"/>
<feature type="compositionally biased region" description="Polar residues" evidence="1">
    <location>
        <begin position="522"/>
        <end position="531"/>
    </location>
</feature>